<dbReference type="Proteomes" id="UP000253034">
    <property type="component" value="Unassembled WGS sequence"/>
</dbReference>
<dbReference type="GO" id="GO:0160105">
    <property type="term" value="F:tRNA (adenine(22)-N1)-methyltransferase activity"/>
    <property type="evidence" value="ECO:0007669"/>
    <property type="project" value="InterPro"/>
</dbReference>
<proteinExistence type="predicted"/>
<dbReference type="Gene3D" id="3.40.50.150">
    <property type="entry name" value="Vaccinia Virus protein VP39"/>
    <property type="match status" value="1"/>
</dbReference>
<reference evidence="1 2" key="1">
    <citation type="submission" date="2018-07" db="EMBL/GenBank/DDBJ databases">
        <title>Genomic Encyclopedia of Type Strains, Phase IV (KMG-IV): sequencing the most valuable type-strain genomes for metagenomic binning, comparative biology and taxonomic classification.</title>
        <authorList>
            <person name="Goeker M."/>
        </authorList>
    </citation>
    <scope>NUCLEOTIDE SEQUENCE [LARGE SCALE GENOMIC DNA]</scope>
    <source>
        <strain evidence="1 2">DSM 27016</strain>
    </source>
</reference>
<dbReference type="PIRSF" id="PIRSF018637">
    <property type="entry name" value="TrmK"/>
    <property type="match status" value="1"/>
</dbReference>
<protein>
    <submittedName>
        <fullName evidence="1">tRNA (Adenine22-N1)-methyltransferase</fullName>
    </submittedName>
</protein>
<sequence length="230" mass="25879">MEIKGRLKLIADKVPNCRVLCDVGTDHAYIPVCLVKNRRCGRAVACDIGVGPLNAAKQNIKLFGLEAFIEARLGYGLDAVFPGEADAIVIAGMGGTLINNILEKGFETAKRASWLILQPMNAAELVRKWLYGRGFEIYDEELAAEGSKLYGVICSRWTGKERELDEIYYYIGEKLISKRDPLLEKYIERKRSQLENALKELQAAGDKGVEIRQKFDERIRELDKILNIIS</sequence>
<evidence type="ECO:0000313" key="1">
    <source>
        <dbReference type="EMBL" id="RCX13813.1"/>
    </source>
</evidence>
<dbReference type="InterPro" id="IPR006901">
    <property type="entry name" value="TrmK"/>
</dbReference>
<keyword evidence="1" id="KW-0808">Transferase</keyword>
<dbReference type="GO" id="GO:0032259">
    <property type="term" value="P:methylation"/>
    <property type="evidence" value="ECO:0007669"/>
    <property type="project" value="UniProtKB-KW"/>
</dbReference>
<accession>A0A369AXC6</accession>
<dbReference type="InterPro" id="IPR029063">
    <property type="entry name" value="SAM-dependent_MTases_sf"/>
</dbReference>
<dbReference type="AlphaFoldDB" id="A0A369AXC6"/>
<dbReference type="OrthoDB" id="5881184at2"/>
<name>A0A369AXC6_9FIRM</name>
<dbReference type="PANTHER" id="PTHR38451:SF1">
    <property type="entry name" value="TRNA (ADENINE(22)-N(1))-METHYLTRANSFERASE"/>
    <property type="match status" value="1"/>
</dbReference>
<dbReference type="EMBL" id="QPJT01000016">
    <property type="protein sequence ID" value="RCX13813.1"/>
    <property type="molecule type" value="Genomic_DNA"/>
</dbReference>
<organism evidence="1 2">
    <name type="scientific">Anaerobacterium chartisolvens</name>
    <dbReference type="NCBI Taxonomy" id="1297424"/>
    <lineage>
        <taxon>Bacteria</taxon>
        <taxon>Bacillati</taxon>
        <taxon>Bacillota</taxon>
        <taxon>Clostridia</taxon>
        <taxon>Eubacteriales</taxon>
        <taxon>Oscillospiraceae</taxon>
        <taxon>Anaerobacterium</taxon>
    </lineage>
</organism>
<keyword evidence="1" id="KW-0489">Methyltransferase</keyword>
<dbReference type="Pfam" id="PF12847">
    <property type="entry name" value="Methyltransf_18"/>
    <property type="match status" value="1"/>
</dbReference>
<comment type="caution">
    <text evidence="1">The sequence shown here is derived from an EMBL/GenBank/DDBJ whole genome shotgun (WGS) entry which is preliminary data.</text>
</comment>
<dbReference type="PANTHER" id="PTHR38451">
    <property type="entry name" value="TRNA (ADENINE(22)-N(1))-METHYLTRANSFERASE"/>
    <property type="match status" value="1"/>
</dbReference>
<dbReference type="RefSeq" id="WP_114298450.1">
    <property type="nucleotide sequence ID" value="NZ_QPJT01000016.1"/>
</dbReference>
<dbReference type="SUPFAM" id="SSF53335">
    <property type="entry name" value="S-adenosyl-L-methionine-dependent methyltransferases"/>
    <property type="match status" value="1"/>
</dbReference>
<gene>
    <name evidence="1" type="ORF">DFR58_11645</name>
</gene>
<keyword evidence="2" id="KW-1185">Reference proteome</keyword>
<evidence type="ECO:0000313" key="2">
    <source>
        <dbReference type="Proteomes" id="UP000253034"/>
    </source>
</evidence>